<dbReference type="Proteomes" id="UP000030752">
    <property type="component" value="Unassembled WGS sequence"/>
</dbReference>
<evidence type="ECO:0000256" key="3">
    <source>
        <dbReference type="ARBA" id="ARBA00022692"/>
    </source>
</evidence>
<comment type="subcellular location">
    <subcellularLocation>
        <location evidence="1">Membrane</location>
        <topology evidence="1">Multi-pass membrane protein</topology>
    </subcellularLocation>
</comment>
<keyword evidence="5" id="KW-0406">Ion transport</keyword>
<dbReference type="HOGENOM" id="CLU_2589689_0_0_1"/>
<dbReference type="eggNOG" id="KOG0039">
    <property type="taxonomic scope" value="Eukaryota"/>
</dbReference>
<dbReference type="PANTHER" id="PTHR32361">
    <property type="entry name" value="FERRIC/CUPRIC REDUCTASE TRANSMEMBRANE COMPONENT"/>
    <property type="match status" value="1"/>
</dbReference>
<keyword evidence="10" id="KW-1185">Reference proteome</keyword>
<evidence type="ECO:0000256" key="5">
    <source>
        <dbReference type="ARBA" id="ARBA00023065"/>
    </source>
</evidence>
<feature type="transmembrane region" description="Helical" evidence="7">
    <location>
        <begin position="7"/>
        <end position="25"/>
    </location>
</feature>
<dbReference type="OrthoDB" id="17725at2759"/>
<dbReference type="InterPro" id="IPR051410">
    <property type="entry name" value="Ferric/Cupric_Reductase"/>
</dbReference>
<keyword evidence="4 7" id="KW-1133">Transmembrane helix</keyword>
<name>W2SAT6_CYPE1</name>
<keyword evidence="2" id="KW-0813">Transport</keyword>
<evidence type="ECO:0000256" key="2">
    <source>
        <dbReference type="ARBA" id="ARBA00022448"/>
    </source>
</evidence>
<dbReference type="GO" id="GO:0006879">
    <property type="term" value="P:intracellular iron ion homeostasis"/>
    <property type="evidence" value="ECO:0007669"/>
    <property type="project" value="TreeGrafter"/>
</dbReference>
<evidence type="ECO:0000313" key="9">
    <source>
        <dbReference type="EMBL" id="ETN45831.1"/>
    </source>
</evidence>
<dbReference type="InParanoid" id="W2SAT6"/>
<protein>
    <recommendedName>
        <fullName evidence="8">Ferric oxidoreductase domain-containing protein</fullName>
    </recommendedName>
</protein>
<evidence type="ECO:0000256" key="4">
    <source>
        <dbReference type="ARBA" id="ARBA00022989"/>
    </source>
</evidence>
<dbReference type="GO" id="GO:0006826">
    <property type="term" value="P:iron ion transport"/>
    <property type="evidence" value="ECO:0007669"/>
    <property type="project" value="TreeGrafter"/>
</dbReference>
<evidence type="ECO:0000259" key="8">
    <source>
        <dbReference type="Pfam" id="PF01794"/>
    </source>
</evidence>
<proteinExistence type="predicted"/>
<organism evidence="9 10">
    <name type="scientific">Cyphellophora europaea (strain CBS 101466)</name>
    <name type="common">Phialophora europaea</name>
    <dbReference type="NCBI Taxonomy" id="1220924"/>
    <lineage>
        <taxon>Eukaryota</taxon>
        <taxon>Fungi</taxon>
        <taxon>Dikarya</taxon>
        <taxon>Ascomycota</taxon>
        <taxon>Pezizomycotina</taxon>
        <taxon>Eurotiomycetes</taxon>
        <taxon>Chaetothyriomycetidae</taxon>
        <taxon>Chaetothyriales</taxon>
        <taxon>Cyphellophoraceae</taxon>
        <taxon>Cyphellophora</taxon>
    </lineage>
</organism>
<dbReference type="AlphaFoldDB" id="W2SAT6"/>
<dbReference type="STRING" id="1220924.W2SAT6"/>
<evidence type="ECO:0000256" key="6">
    <source>
        <dbReference type="ARBA" id="ARBA00023136"/>
    </source>
</evidence>
<feature type="transmembrane region" description="Helical" evidence="7">
    <location>
        <begin position="45"/>
        <end position="69"/>
    </location>
</feature>
<dbReference type="Pfam" id="PF01794">
    <property type="entry name" value="Ferric_reduct"/>
    <property type="match status" value="1"/>
</dbReference>
<keyword evidence="6 7" id="KW-0472">Membrane</keyword>
<feature type="domain" description="Ferric oxidoreductase" evidence="8">
    <location>
        <begin position="40"/>
        <end position="80"/>
    </location>
</feature>
<dbReference type="PANTHER" id="PTHR32361:SF23">
    <property type="entry name" value="FERRIC-CHELATE REDUCTASE"/>
    <property type="match status" value="1"/>
</dbReference>
<dbReference type="GO" id="GO:0000293">
    <property type="term" value="F:ferric-chelate reductase activity"/>
    <property type="evidence" value="ECO:0007669"/>
    <property type="project" value="TreeGrafter"/>
</dbReference>
<reference evidence="9 10" key="1">
    <citation type="submission" date="2013-03" db="EMBL/GenBank/DDBJ databases">
        <title>The Genome Sequence of Phialophora europaea CBS 101466.</title>
        <authorList>
            <consortium name="The Broad Institute Genomics Platform"/>
            <person name="Cuomo C."/>
            <person name="de Hoog S."/>
            <person name="Gorbushina A."/>
            <person name="Walker B."/>
            <person name="Young S.K."/>
            <person name="Zeng Q."/>
            <person name="Gargeya S."/>
            <person name="Fitzgerald M."/>
            <person name="Haas B."/>
            <person name="Abouelleil A."/>
            <person name="Allen A.W."/>
            <person name="Alvarado L."/>
            <person name="Arachchi H.M."/>
            <person name="Berlin A.M."/>
            <person name="Chapman S.B."/>
            <person name="Gainer-Dewar J."/>
            <person name="Goldberg J."/>
            <person name="Griggs A."/>
            <person name="Gujja S."/>
            <person name="Hansen M."/>
            <person name="Howarth C."/>
            <person name="Imamovic A."/>
            <person name="Ireland A."/>
            <person name="Larimer J."/>
            <person name="McCowan C."/>
            <person name="Murphy C."/>
            <person name="Pearson M."/>
            <person name="Poon T.W."/>
            <person name="Priest M."/>
            <person name="Roberts A."/>
            <person name="Saif S."/>
            <person name="Shea T."/>
            <person name="Sisk P."/>
            <person name="Sykes S."/>
            <person name="Wortman J."/>
            <person name="Nusbaum C."/>
            <person name="Birren B."/>
        </authorList>
    </citation>
    <scope>NUCLEOTIDE SEQUENCE [LARGE SCALE GENOMIC DNA]</scope>
    <source>
        <strain evidence="9 10">CBS 101466</strain>
    </source>
</reference>
<dbReference type="RefSeq" id="XP_008710543.1">
    <property type="nucleotide sequence ID" value="XM_008712321.1"/>
</dbReference>
<dbReference type="GeneID" id="19967351"/>
<dbReference type="InterPro" id="IPR013130">
    <property type="entry name" value="Fe3_Rdtase_TM_dom"/>
</dbReference>
<dbReference type="VEuPathDB" id="FungiDB:HMPREF1541_00012"/>
<dbReference type="EMBL" id="KB822711">
    <property type="protein sequence ID" value="ETN45831.1"/>
    <property type="molecule type" value="Genomic_DNA"/>
</dbReference>
<evidence type="ECO:0000256" key="7">
    <source>
        <dbReference type="SAM" id="Phobius"/>
    </source>
</evidence>
<gene>
    <name evidence="9" type="ORF">HMPREF1541_00012</name>
</gene>
<accession>W2SAT6</accession>
<dbReference type="GO" id="GO:0005886">
    <property type="term" value="C:plasma membrane"/>
    <property type="evidence" value="ECO:0007669"/>
    <property type="project" value="TreeGrafter"/>
</dbReference>
<dbReference type="GO" id="GO:0015677">
    <property type="term" value="P:copper ion import"/>
    <property type="evidence" value="ECO:0007669"/>
    <property type="project" value="TreeGrafter"/>
</dbReference>
<sequence length="80" mass="9009">MGLLIFFGLNILYCCILTFAVRPYYRQHCGYGYPPLDVRTGLMAVALTPWIIALSGKANIVSLLTGIGYEKLNIVHRWMS</sequence>
<keyword evidence="3 7" id="KW-0812">Transmembrane</keyword>
<evidence type="ECO:0000256" key="1">
    <source>
        <dbReference type="ARBA" id="ARBA00004141"/>
    </source>
</evidence>
<evidence type="ECO:0000313" key="10">
    <source>
        <dbReference type="Proteomes" id="UP000030752"/>
    </source>
</evidence>